<accession>A0AB34JWR4</accession>
<comment type="caution">
    <text evidence="8">The sequence shown here is derived from an EMBL/GenBank/DDBJ whole genome shotgun (WGS) entry which is preliminary data.</text>
</comment>
<dbReference type="AlphaFoldDB" id="A0AB34JWR4"/>
<dbReference type="GO" id="GO:0016020">
    <property type="term" value="C:membrane"/>
    <property type="evidence" value="ECO:0007669"/>
    <property type="project" value="UniProtKB-SubCell"/>
</dbReference>
<feature type="domain" description="EXS" evidence="7">
    <location>
        <begin position="280"/>
        <end position="475"/>
    </location>
</feature>
<evidence type="ECO:0000313" key="9">
    <source>
        <dbReference type="Proteomes" id="UP001515480"/>
    </source>
</evidence>
<keyword evidence="3 6" id="KW-1133">Transmembrane helix</keyword>
<proteinExistence type="predicted"/>
<dbReference type="InterPro" id="IPR004342">
    <property type="entry name" value="EXS_C"/>
</dbReference>
<organism evidence="8 9">
    <name type="scientific">Prymnesium parvum</name>
    <name type="common">Toxic golden alga</name>
    <dbReference type="NCBI Taxonomy" id="97485"/>
    <lineage>
        <taxon>Eukaryota</taxon>
        <taxon>Haptista</taxon>
        <taxon>Haptophyta</taxon>
        <taxon>Prymnesiophyceae</taxon>
        <taxon>Prymnesiales</taxon>
        <taxon>Prymnesiaceae</taxon>
        <taxon>Prymnesium</taxon>
    </lineage>
</organism>
<protein>
    <recommendedName>
        <fullName evidence="7">EXS domain-containing protein</fullName>
    </recommendedName>
</protein>
<feature type="transmembrane region" description="Helical" evidence="6">
    <location>
        <begin position="149"/>
        <end position="167"/>
    </location>
</feature>
<name>A0AB34JWR4_PRYPA</name>
<dbReference type="Proteomes" id="UP001515480">
    <property type="component" value="Unassembled WGS sequence"/>
</dbReference>
<evidence type="ECO:0000313" key="8">
    <source>
        <dbReference type="EMBL" id="KAL1526144.1"/>
    </source>
</evidence>
<feature type="transmembrane region" description="Helical" evidence="6">
    <location>
        <begin position="187"/>
        <end position="204"/>
    </location>
</feature>
<evidence type="ECO:0000256" key="2">
    <source>
        <dbReference type="ARBA" id="ARBA00022692"/>
    </source>
</evidence>
<comment type="subcellular location">
    <subcellularLocation>
        <location evidence="1">Membrane</location>
        <topology evidence="1">Multi-pass membrane protein</topology>
    </subcellularLocation>
</comment>
<evidence type="ECO:0000256" key="1">
    <source>
        <dbReference type="ARBA" id="ARBA00004141"/>
    </source>
</evidence>
<evidence type="ECO:0000256" key="5">
    <source>
        <dbReference type="SAM" id="MobiDB-lite"/>
    </source>
</evidence>
<feature type="transmembrane region" description="Helical" evidence="6">
    <location>
        <begin position="67"/>
        <end position="88"/>
    </location>
</feature>
<dbReference type="EMBL" id="JBGBPQ010000003">
    <property type="protein sequence ID" value="KAL1526144.1"/>
    <property type="molecule type" value="Genomic_DNA"/>
</dbReference>
<feature type="transmembrane region" description="Helical" evidence="6">
    <location>
        <begin position="395"/>
        <end position="418"/>
    </location>
</feature>
<feature type="transmembrane region" description="Helical" evidence="6">
    <location>
        <begin position="108"/>
        <end position="129"/>
    </location>
</feature>
<dbReference type="PROSITE" id="PS51380">
    <property type="entry name" value="EXS"/>
    <property type="match status" value="1"/>
</dbReference>
<gene>
    <name evidence="8" type="ORF">AB1Y20_014872</name>
</gene>
<keyword evidence="4 6" id="KW-0472">Membrane</keyword>
<evidence type="ECO:0000256" key="6">
    <source>
        <dbReference type="SAM" id="Phobius"/>
    </source>
</evidence>
<feature type="region of interest" description="Disordered" evidence="5">
    <location>
        <begin position="1"/>
        <end position="60"/>
    </location>
</feature>
<evidence type="ECO:0000256" key="3">
    <source>
        <dbReference type="ARBA" id="ARBA00022989"/>
    </source>
</evidence>
<evidence type="ECO:0000259" key="7">
    <source>
        <dbReference type="PROSITE" id="PS51380"/>
    </source>
</evidence>
<keyword evidence="9" id="KW-1185">Reference proteome</keyword>
<dbReference type="PANTHER" id="PTHR10783">
    <property type="entry name" value="XENOTROPIC AND POLYTROPIC RETROVIRUS RECEPTOR 1-RELATED"/>
    <property type="match status" value="1"/>
</dbReference>
<feature type="transmembrane region" description="Helical" evidence="6">
    <location>
        <begin position="216"/>
        <end position="238"/>
    </location>
</feature>
<sequence>MKPRLPYRSVPHLTGSESPQGEAATTTLTPRPRPGVSSETLPEERPSLETSMSVSTKEREPRGRTSFGVVLSTLAFLLFAILIVVYLSELHDNTALNVLSKICWKNATVRPPVLLVLMLFGWGWVVQVCRVASLDVDLVLGGKLQPPDATYHAGLVLTCVLLATRLFHLIASEVPGITWRPWLRCNLFLQAAFLIIGVLPIHIFHPSSRLSLLRAIWESVIAPFAPVTFWHVIVADYLTSLAKAFSDLQLTMCISNAILATPPNTNGRYVPSVELWEAHHERCAGSVTNAVILALPFWWRLMQCLKAYSVTREKKNLWNALKYSTAFPLVFCGYLRRHSPSFRNDRLFVLAALVQSSYCFIWDIHMDWGLFERKQRSRCSVGLREPLLVTQRQSVYVALCIFNLLLRFAWALSVFGGIQGRGGGMFFFEAIEILRRTVWAIFRIEWEVIVKLHQSSSSSYRLVARDENDSEDPDANRSMDDFQEMFE</sequence>
<dbReference type="Pfam" id="PF03124">
    <property type="entry name" value="EXS"/>
    <property type="match status" value="1"/>
</dbReference>
<feature type="region of interest" description="Disordered" evidence="5">
    <location>
        <begin position="464"/>
        <end position="487"/>
    </location>
</feature>
<reference evidence="8 9" key="1">
    <citation type="journal article" date="2024" name="Science">
        <title>Giant polyketide synthase enzymes in the biosynthesis of giant marine polyether toxins.</title>
        <authorList>
            <person name="Fallon T.R."/>
            <person name="Shende V.V."/>
            <person name="Wierzbicki I.H."/>
            <person name="Pendleton A.L."/>
            <person name="Watervoot N.F."/>
            <person name="Auber R.P."/>
            <person name="Gonzalez D.J."/>
            <person name="Wisecaver J.H."/>
            <person name="Moore B.S."/>
        </authorList>
    </citation>
    <scope>NUCLEOTIDE SEQUENCE [LARGE SCALE GENOMIC DNA]</scope>
    <source>
        <strain evidence="8 9">12B1</strain>
    </source>
</reference>
<evidence type="ECO:0000256" key="4">
    <source>
        <dbReference type="ARBA" id="ARBA00023136"/>
    </source>
</evidence>
<keyword evidence="2 6" id="KW-0812">Transmembrane</keyword>